<sequence length="262" mass="26696">MLRVGLIGHGAIAQYVARGLSGLGATLSLIIVRPGRAVAAQAALGDVICRDSIGDDLPDIMVDCAGHAGLAQHGPAILRAGVPMITVSLGALADAALQAGLAEAARQGKTSLILSSGAIGGLDALRAARMGRLDRVTYEGRKPPQGWAGSRAEKVMDLSVPLDAAAVHFDGDARQAALLYPKNANVAAAVALAGLGFEGTQVRLIADPAAQGNTHRITAHGDFGEMRLTITGQTLPGNPRTSALAAMSVLSALADHRAAIRF</sequence>
<keyword evidence="10" id="KW-1185">Reference proteome</keyword>
<dbReference type="GO" id="GO:0033735">
    <property type="term" value="F:aspartate dehydrogenase [NAD(P)+] activity"/>
    <property type="evidence" value="ECO:0007669"/>
    <property type="project" value="UniProtKB-EC"/>
</dbReference>
<evidence type="ECO:0000259" key="8">
    <source>
        <dbReference type="Pfam" id="PF03447"/>
    </source>
</evidence>
<dbReference type="SUPFAM" id="SSF55347">
    <property type="entry name" value="Glyceraldehyde-3-phosphate dehydrogenase-like, C-terminal domain"/>
    <property type="match status" value="1"/>
</dbReference>
<organism evidence="9 10">
    <name type="scientific">Seohaeicola saemankumensis</name>
    <dbReference type="NCBI Taxonomy" id="481181"/>
    <lineage>
        <taxon>Bacteria</taxon>
        <taxon>Pseudomonadati</taxon>
        <taxon>Pseudomonadota</taxon>
        <taxon>Alphaproteobacteria</taxon>
        <taxon>Rhodobacterales</taxon>
        <taxon>Roseobacteraceae</taxon>
        <taxon>Seohaeicola</taxon>
    </lineage>
</organism>
<name>A0ABW3T8G2_9RHOB</name>
<keyword evidence="4 6" id="KW-0560">Oxidoreductase</keyword>
<accession>A0ABW3T8G2</accession>
<feature type="domain" description="Aspartate/homoserine dehydrogenase NAD-binding" evidence="8">
    <location>
        <begin position="8"/>
        <end position="112"/>
    </location>
</feature>
<protein>
    <recommendedName>
        <fullName evidence="6">L-aspartate dehydrogenase</fullName>
        <ecNumber evidence="6">1.4.1.21</ecNumber>
    </recommendedName>
</protein>
<dbReference type="HAMAP" id="MF_01265">
    <property type="entry name" value="NadX"/>
    <property type="match status" value="1"/>
</dbReference>
<reference evidence="10" key="1">
    <citation type="journal article" date="2019" name="Int. J. Syst. Evol. Microbiol.">
        <title>The Global Catalogue of Microorganisms (GCM) 10K type strain sequencing project: providing services to taxonomists for standard genome sequencing and annotation.</title>
        <authorList>
            <consortium name="The Broad Institute Genomics Platform"/>
            <consortium name="The Broad Institute Genome Sequencing Center for Infectious Disease"/>
            <person name="Wu L."/>
            <person name="Ma J."/>
        </authorList>
    </citation>
    <scope>NUCLEOTIDE SEQUENCE [LARGE SCALE GENOMIC DNA]</scope>
    <source>
        <strain evidence="10">CCUG 55328</strain>
    </source>
</reference>
<dbReference type="NCBIfam" id="NF009828">
    <property type="entry name" value="PRK13303.1-3"/>
    <property type="match status" value="1"/>
</dbReference>
<comment type="function">
    <text evidence="6">Specifically catalyzes the NAD or NADP-dependent dehydrogenation of L-aspartate to iminoaspartate.</text>
</comment>
<feature type="active site" evidence="6">
    <location>
        <position position="215"/>
    </location>
</feature>
<evidence type="ECO:0000256" key="5">
    <source>
        <dbReference type="ARBA" id="ARBA00023027"/>
    </source>
</evidence>
<keyword evidence="2 6" id="KW-0662">Pyridine nucleotide biosynthesis</keyword>
<evidence type="ECO:0000256" key="4">
    <source>
        <dbReference type="ARBA" id="ARBA00023002"/>
    </source>
</evidence>
<evidence type="ECO:0000256" key="6">
    <source>
        <dbReference type="HAMAP-Rule" id="MF_01265"/>
    </source>
</evidence>
<dbReference type="EMBL" id="JBHTKR010000001">
    <property type="protein sequence ID" value="MFD1193328.1"/>
    <property type="molecule type" value="Genomic_DNA"/>
</dbReference>
<dbReference type="Pfam" id="PF01958">
    <property type="entry name" value="Asp_DH_C"/>
    <property type="match status" value="1"/>
</dbReference>
<keyword evidence="5 6" id="KW-0520">NAD</keyword>
<dbReference type="InterPro" id="IPR020626">
    <property type="entry name" value="Asp_DH_prok"/>
</dbReference>
<feature type="domain" description="Aspartate dehydrogenase" evidence="7">
    <location>
        <begin position="163"/>
        <end position="250"/>
    </location>
</feature>
<dbReference type="Pfam" id="PF03447">
    <property type="entry name" value="NAD_binding_3"/>
    <property type="match status" value="1"/>
</dbReference>
<dbReference type="Gene3D" id="3.40.50.720">
    <property type="entry name" value="NAD(P)-binding Rossmann-like Domain"/>
    <property type="match status" value="1"/>
</dbReference>
<dbReference type="PANTHER" id="PTHR31873">
    <property type="entry name" value="L-ASPARTATE DEHYDROGENASE-RELATED"/>
    <property type="match status" value="1"/>
</dbReference>
<dbReference type="Gene3D" id="3.30.360.10">
    <property type="entry name" value="Dihydrodipicolinate Reductase, domain 2"/>
    <property type="match status" value="1"/>
</dbReference>
<comment type="miscellaneous">
    <text evidence="6">The iminoaspartate product is unstable in aqueous solution and can decompose to oxaloacetate and ammonia.</text>
</comment>
<evidence type="ECO:0000256" key="3">
    <source>
        <dbReference type="ARBA" id="ARBA00022857"/>
    </source>
</evidence>
<comment type="catalytic activity">
    <reaction evidence="6">
        <text>L-aspartate + NADP(+) + H2O = oxaloacetate + NH4(+) + NADPH + H(+)</text>
        <dbReference type="Rhea" id="RHEA:11784"/>
        <dbReference type="ChEBI" id="CHEBI:15377"/>
        <dbReference type="ChEBI" id="CHEBI:15378"/>
        <dbReference type="ChEBI" id="CHEBI:16452"/>
        <dbReference type="ChEBI" id="CHEBI:28938"/>
        <dbReference type="ChEBI" id="CHEBI:29991"/>
        <dbReference type="ChEBI" id="CHEBI:57783"/>
        <dbReference type="ChEBI" id="CHEBI:58349"/>
        <dbReference type="EC" id="1.4.1.21"/>
    </reaction>
</comment>
<evidence type="ECO:0000313" key="9">
    <source>
        <dbReference type="EMBL" id="MFD1193328.1"/>
    </source>
</evidence>
<evidence type="ECO:0000256" key="1">
    <source>
        <dbReference type="ARBA" id="ARBA00008331"/>
    </source>
</evidence>
<dbReference type="InterPro" id="IPR036291">
    <property type="entry name" value="NAD(P)-bd_dom_sf"/>
</dbReference>
<evidence type="ECO:0000259" key="7">
    <source>
        <dbReference type="Pfam" id="PF01958"/>
    </source>
</evidence>
<proteinExistence type="inferred from homology"/>
<comment type="caution">
    <text evidence="9">The sequence shown here is derived from an EMBL/GenBank/DDBJ whole genome shotgun (WGS) entry which is preliminary data.</text>
</comment>
<dbReference type="InterPro" id="IPR011182">
    <property type="entry name" value="L-Asp_DH"/>
</dbReference>
<dbReference type="InterPro" id="IPR002811">
    <property type="entry name" value="Asp_DH"/>
</dbReference>
<gene>
    <name evidence="6" type="primary">nadX</name>
    <name evidence="9" type="ORF">ACFQ3C_01420</name>
</gene>
<evidence type="ECO:0000313" key="10">
    <source>
        <dbReference type="Proteomes" id="UP001597151"/>
    </source>
</evidence>
<dbReference type="NCBIfam" id="NF009827">
    <property type="entry name" value="PRK13303.1-2"/>
    <property type="match status" value="1"/>
</dbReference>
<comment type="catalytic activity">
    <reaction evidence="6">
        <text>L-aspartate + NAD(+) + H2O = oxaloacetate + NH4(+) + NADH + H(+)</text>
        <dbReference type="Rhea" id="RHEA:11788"/>
        <dbReference type="ChEBI" id="CHEBI:15377"/>
        <dbReference type="ChEBI" id="CHEBI:15378"/>
        <dbReference type="ChEBI" id="CHEBI:16452"/>
        <dbReference type="ChEBI" id="CHEBI:28938"/>
        <dbReference type="ChEBI" id="CHEBI:29991"/>
        <dbReference type="ChEBI" id="CHEBI:57540"/>
        <dbReference type="ChEBI" id="CHEBI:57945"/>
        <dbReference type="EC" id="1.4.1.21"/>
    </reaction>
</comment>
<dbReference type="RefSeq" id="WP_380788504.1">
    <property type="nucleotide sequence ID" value="NZ_JBHTKR010000001.1"/>
</dbReference>
<evidence type="ECO:0000256" key="2">
    <source>
        <dbReference type="ARBA" id="ARBA00022642"/>
    </source>
</evidence>
<dbReference type="SUPFAM" id="SSF51735">
    <property type="entry name" value="NAD(P)-binding Rossmann-fold domains"/>
    <property type="match status" value="1"/>
</dbReference>
<dbReference type="EC" id="1.4.1.21" evidence="6"/>
<dbReference type="InterPro" id="IPR005106">
    <property type="entry name" value="Asp/hSer_DH_NAD-bd"/>
</dbReference>
<comment type="pathway">
    <text evidence="6">Cofactor biosynthesis; NAD(+) biosynthesis; iminoaspartate from L-aspartate (dehydrogenase route): step 1/1.</text>
</comment>
<keyword evidence="3 6" id="KW-0521">NADP</keyword>
<comment type="similarity">
    <text evidence="1 6">Belongs to the L-aspartate dehydrogenase family.</text>
</comment>
<dbReference type="PIRSF" id="PIRSF005227">
    <property type="entry name" value="Asp_dh_NAD_syn"/>
    <property type="match status" value="1"/>
</dbReference>
<feature type="binding site" evidence="6">
    <location>
        <position position="185"/>
    </location>
    <ligand>
        <name>NAD(+)</name>
        <dbReference type="ChEBI" id="CHEBI:57540"/>
    </ligand>
</feature>
<dbReference type="PANTHER" id="PTHR31873:SF6">
    <property type="entry name" value="ASPARTATE DEHYDROGENASE DOMAIN-CONTAINING PROTEIN"/>
    <property type="match status" value="1"/>
</dbReference>
<dbReference type="Proteomes" id="UP001597151">
    <property type="component" value="Unassembled WGS sequence"/>
</dbReference>
<feature type="binding site" evidence="6">
    <location>
        <position position="118"/>
    </location>
    <ligand>
        <name>NAD(+)</name>
        <dbReference type="ChEBI" id="CHEBI:57540"/>
    </ligand>
</feature>